<name>A0ABR0LU10_9PEZI</name>
<gene>
    <name evidence="2" type="ORF">LTR16_010820</name>
</gene>
<evidence type="ECO:0008006" key="4">
    <source>
        <dbReference type="Google" id="ProtNLM"/>
    </source>
</evidence>
<evidence type="ECO:0000313" key="3">
    <source>
        <dbReference type="Proteomes" id="UP001357485"/>
    </source>
</evidence>
<proteinExistence type="predicted"/>
<accession>A0ABR0LU10</accession>
<evidence type="ECO:0000256" key="1">
    <source>
        <dbReference type="SAM" id="MobiDB-lite"/>
    </source>
</evidence>
<comment type="caution">
    <text evidence="2">The sequence shown here is derived from an EMBL/GenBank/DDBJ whole genome shotgun (WGS) entry which is preliminary data.</text>
</comment>
<feature type="compositionally biased region" description="Basic and acidic residues" evidence="1">
    <location>
        <begin position="52"/>
        <end position="64"/>
    </location>
</feature>
<feature type="region of interest" description="Disordered" evidence="1">
    <location>
        <begin position="52"/>
        <end position="149"/>
    </location>
</feature>
<protein>
    <recommendedName>
        <fullName evidence="4">Myb-like domain-containing protein</fullName>
    </recommendedName>
</protein>
<keyword evidence="3" id="KW-1185">Reference proteome</keyword>
<feature type="compositionally biased region" description="Acidic residues" evidence="1">
    <location>
        <begin position="111"/>
        <end position="120"/>
    </location>
</feature>
<reference evidence="2 3" key="1">
    <citation type="submission" date="2023-08" db="EMBL/GenBank/DDBJ databases">
        <title>Black Yeasts Isolated from many extreme environments.</title>
        <authorList>
            <person name="Coleine C."/>
            <person name="Stajich J.E."/>
            <person name="Selbmann L."/>
        </authorList>
    </citation>
    <scope>NUCLEOTIDE SEQUENCE [LARGE SCALE GENOMIC DNA]</scope>
    <source>
        <strain evidence="2 3">CCFEE 536</strain>
    </source>
</reference>
<organism evidence="2 3">
    <name type="scientific">Cryomyces antarcticus</name>
    <dbReference type="NCBI Taxonomy" id="329879"/>
    <lineage>
        <taxon>Eukaryota</taxon>
        <taxon>Fungi</taxon>
        <taxon>Dikarya</taxon>
        <taxon>Ascomycota</taxon>
        <taxon>Pezizomycotina</taxon>
        <taxon>Dothideomycetes</taxon>
        <taxon>Dothideomycetes incertae sedis</taxon>
        <taxon>Cryomyces</taxon>
    </lineage>
</organism>
<feature type="non-terminal residue" evidence="2">
    <location>
        <position position="149"/>
    </location>
</feature>
<dbReference type="Proteomes" id="UP001357485">
    <property type="component" value="Unassembled WGS sequence"/>
</dbReference>
<dbReference type="EMBL" id="JAVRRA010011397">
    <property type="protein sequence ID" value="KAK5240312.1"/>
    <property type="molecule type" value="Genomic_DNA"/>
</dbReference>
<feature type="compositionally biased region" description="Pro residues" evidence="1">
    <location>
        <begin position="88"/>
        <end position="97"/>
    </location>
</feature>
<sequence length="149" mass="16122">MKVVHVPGADGKLPRAETLWKEISSRLARDHGMQRSAAAVKNEWSRELRAASGYDERVVKRPEQMRTGLLTKKGSAARGERGKKAQPQPAPPPPPPTRKGKGRKRVLVVDSDSDDDDDETPPPPPKKRRVAPPPADDDEGESSAVGAGP</sequence>
<evidence type="ECO:0000313" key="2">
    <source>
        <dbReference type="EMBL" id="KAK5240312.1"/>
    </source>
</evidence>